<organism evidence="4 5">
    <name type="scientific">Nitrosomonas nitrosa</name>
    <dbReference type="NCBI Taxonomy" id="52442"/>
    <lineage>
        <taxon>Bacteria</taxon>
        <taxon>Pseudomonadati</taxon>
        <taxon>Pseudomonadota</taxon>
        <taxon>Betaproteobacteria</taxon>
        <taxon>Nitrosomonadales</taxon>
        <taxon>Nitrosomonadaceae</taxon>
        <taxon>Nitrosomonas</taxon>
    </lineage>
</organism>
<dbReference type="GO" id="GO:0016874">
    <property type="term" value="F:ligase activity"/>
    <property type="evidence" value="ECO:0007669"/>
    <property type="project" value="UniProtKB-KW"/>
</dbReference>
<dbReference type="SUPFAM" id="SSF55144">
    <property type="entry name" value="LigT-like"/>
    <property type="match status" value="1"/>
</dbReference>
<dbReference type="PANTHER" id="PTHR35561:SF1">
    <property type="entry name" value="RNA 2',3'-CYCLIC PHOSPHODIESTERASE"/>
    <property type="match status" value="1"/>
</dbReference>
<dbReference type="NCBIfam" id="TIGR02258">
    <property type="entry name" value="2_5_ligase"/>
    <property type="match status" value="1"/>
</dbReference>
<name>A0A1I4UBP3_9PROT</name>
<evidence type="ECO:0000256" key="1">
    <source>
        <dbReference type="ARBA" id="ARBA00022801"/>
    </source>
</evidence>
<reference evidence="4 5" key="1">
    <citation type="submission" date="2016-10" db="EMBL/GenBank/DDBJ databases">
        <authorList>
            <person name="de Groot N.N."/>
        </authorList>
    </citation>
    <scope>NUCLEOTIDE SEQUENCE [LARGE SCALE GENOMIC DNA]</scope>
    <source>
        <strain evidence="4 5">Nm146</strain>
    </source>
</reference>
<dbReference type="PANTHER" id="PTHR35561">
    <property type="entry name" value="RNA 2',3'-CYCLIC PHOSPHODIESTERASE"/>
    <property type="match status" value="1"/>
</dbReference>
<feature type="active site" description="Proton donor" evidence="2">
    <location>
        <position position="50"/>
    </location>
</feature>
<dbReference type="InterPro" id="IPR004175">
    <property type="entry name" value="RNA_CPDase"/>
</dbReference>
<dbReference type="EC" id="3.1.4.58" evidence="2"/>
<feature type="short sequence motif" description="HXTX 1" evidence="2">
    <location>
        <begin position="50"/>
        <end position="53"/>
    </location>
</feature>
<feature type="short sequence motif" description="HXTX 2" evidence="2">
    <location>
        <begin position="132"/>
        <end position="135"/>
    </location>
</feature>
<evidence type="ECO:0000256" key="2">
    <source>
        <dbReference type="HAMAP-Rule" id="MF_01940"/>
    </source>
</evidence>
<comment type="function">
    <text evidence="2">Hydrolyzes RNA 2',3'-cyclic phosphodiester to an RNA 2'-phosphomonoester.</text>
</comment>
<dbReference type="GO" id="GO:0004113">
    <property type="term" value="F:2',3'-cyclic-nucleotide 3'-phosphodiesterase activity"/>
    <property type="evidence" value="ECO:0007669"/>
    <property type="project" value="InterPro"/>
</dbReference>
<sequence>MIETPISREARSKVFFALWPDAAARKKLSKLAGELATVCGGKPTRSDMIHLTLVFIGNVTQQHLQMLREAADGVKQLSFDLTLDQIQYWPHNRIAHAGPKQCPAELLTLVADLYNRLTQAGFTLEQRRYIPHVTLVRKAKCTNVLDVTASITWRVNEWALVESRQTRRGAEYTSLARWSLQPV</sequence>
<evidence type="ECO:0000313" key="4">
    <source>
        <dbReference type="EMBL" id="SFM86384.1"/>
    </source>
</evidence>
<feature type="active site" description="Proton acceptor" evidence="2">
    <location>
        <position position="132"/>
    </location>
</feature>
<protein>
    <recommendedName>
        <fullName evidence="2">RNA 2',3'-cyclic phosphodiesterase</fullName>
        <shortName evidence="2">RNA 2',3'-CPDase</shortName>
        <ecNumber evidence="2">3.1.4.58</ecNumber>
    </recommendedName>
</protein>
<dbReference type="Gene3D" id="3.90.1140.10">
    <property type="entry name" value="Cyclic phosphodiesterase"/>
    <property type="match status" value="1"/>
</dbReference>
<dbReference type="Proteomes" id="UP000199561">
    <property type="component" value="Unassembled WGS sequence"/>
</dbReference>
<feature type="domain" description="Phosphoesterase HXTX" evidence="3">
    <location>
        <begin position="99"/>
        <end position="169"/>
    </location>
</feature>
<evidence type="ECO:0000259" key="3">
    <source>
        <dbReference type="Pfam" id="PF02834"/>
    </source>
</evidence>
<keyword evidence="5" id="KW-1185">Reference proteome</keyword>
<keyword evidence="4" id="KW-0436">Ligase</keyword>
<comment type="catalytic activity">
    <reaction evidence="2">
        <text>a 3'-end 2',3'-cyclophospho-ribonucleotide-RNA + H2O = a 3'-end 2'-phospho-ribonucleotide-RNA + H(+)</text>
        <dbReference type="Rhea" id="RHEA:11828"/>
        <dbReference type="Rhea" id="RHEA-COMP:10464"/>
        <dbReference type="Rhea" id="RHEA-COMP:17353"/>
        <dbReference type="ChEBI" id="CHEBI:15377"/>
        <dbReference type="ChEBI" id="CHEBI:15378"/>
        <dbReference type="ChEBI" id="CHEBI:83064"/>
        <dbReference type="ChEBI" id="CHEBI:173113"/>
        <dbReference type="EC" id="3.1.4.58"/>
    </reaction>
</comment>
<dbReference type="InterPro" id="IPR014051">
    <property type="entry name" value="Phosphoesterase_HXTX"/>
</dbReference>
<evidence type="ECO:0000313" key="5">
    <source>
        <dbReference type="Proteomes" id="UP000199561"/>
    </source>
</evidence>
<dbReference type="HAMAP" id="MF_01940">
    <property type="entry name" value="RNA_CPDase"/>
    <property type="match status" value="1"/>
</dbReference>
<gene>
    <name evidence="4" type="ORF">SAMN05421880_1429</name>
</gene>
<dbReference type="STRING" id="52442.SAMN05421880_1429"/>
<dbReference type="InterPro" id="IPR009097">
    <property type="entry name" value="Cyclic_Pdiesterase"/>
</dbReference>
<feature type="domain" description="Phosphoesterase HXTX" evidence="3">
    <location>
        <begin position="19"/>
        <end position="92"/>
    </location>
</feature>
<dbReference type="EMBL" id="FOUF01000042">
    <property type="protein sequence ID" value="SFM86384.1"/>
    <property type="molecule type" value="Genomic_DNA"/>
</dbReference>
<proteinExistence type="inferred from homology"/>
<dbReference type="Pfam" id="PF02834">
    <property type="entry name" value="LigT_PEase"/>
    <property type="match status" value="2"/>
</dbReference>
<dbReference type="RefSeq" id="WP_090672289.1">
    <property type="nucleotide sequence ID" value="NZ_FOUF01000042.1"/>
</dbReference>
<comment type="similarity">
    <text evidence="2">Belongs to the 2H phosphoesterase superfamily. ThpR family.</text>
</comment>
<accession>A0A1I4UBP3</accession>
<dbReference type="AlphaFoldDB" id="A0A1I4UBP3"/>
<keyword evidence="1 2" id="KW-0378">Hydrolase</keyword>
<dbReference type="GO" id="GO:0008664">
    <property type="term" value="F:RNA 2',3'-cyclic 3'-phosphodiesterase activity"/>
    <property type="evidence" value="ECO:0007669"/>
    <property type="project" value="UniProtKB-EC"/>
</dbReference>